<evidence type="ECO:0000313" key="2">
    <source>
        <dbReference type="Proteomes" id="UP000266723"/>
    </source>
</evidence>
<evidence type="ECO:0000313" key="1">
    <source>
        <dbReference type="EMBL" id="KAF3575610.1"/>
    </source>
</evidence>
<evidence type="ECO:0008006" key="3">
    <source>
        <dbReference type="Google" id="ProtNLM"/>
    </source>
</evidence>
<organism evidence="1 2">
    <name type="scientific">Brassica cretica</name>
    <name type="common">Mustard</name>
    <dbReference type="NCBI Taxonomy" id="69181"/>
    <lineage>
        <taxon>Eukaryota</taxon>
        <taxon>Viridiplantae</taxon>
        <taxon>Streptophyta</taxon>
        <taxon>Embryophyta</taxon>
        <taxon>Tracheophyta</taxon>
        <taxon>Spermatophyta</taxon>
        <taxon>Magnoliopsida</taxon>
        <taxon>eudicotyledons</taxon>
        <taxon>Gunneridae</taxon>
        <taxon>Pentapetalae</taxon>
        <taxon>rosids</taxon>
        <taxon>malvids</taxon>
        <taxon>Brassicales</taxon>
        <taxon>Brassicaceae</taxon>
        <taxon>Brassiceae</taxon>
        <taxon>Brassica</taxon>
    </lineage>
</organism>
<dbReference type="EMBL" id="QGKV02000649">
    <property type="protein sequence ID" value="KAF3575610.1"/>
    <property type="molecule type" value="Genomic_DNA"/>
</dbReference>
<sequence length="56" mass="5953">MVQLKIQDQAGPTEVQDAAGPIQFRLNQAGRLISTSELEPDSISISSTLTLPGSEI</sequence>
<protein>
    <recommendedName>
        <fullName evidence="3">Cadherin domain-containing protein</fullName>
    </recommendedName>
</protein>
<comment type="caution">
    <text evidence="1">The sequence shown here is derived from an EMBL/GenBank/DDBJ whole genome shotgun (WGS) entry which is preliminary data.</text>
</comment>
<proteinExistence type="predicted"/>
<accession>A0ABQ7DF27</accession>
<dbReference type="Proteomes" id="UP000266723">
    <property type="component" value="Unassembled WGS sequence"/>
</dbReference>
<keyword evidence="2" id="KW-1185">Reference proteome</keyword>
<gene>
    <name evidence="1" type="ORF">DY000_02035383</name>
</gene>
<name>A0ABQ7DF27_BRACR</name>
<reference evidence="1 2" key="1">
    <citation type="journal article" date="2020" name="BMC Genomics">
        <title>Intraspecific diversification of the crop wild relative Brassica cretica Lam. using demographic model selection.</title>
        <authorList>
            <person name="Kioukis A."/>
            <person name="Michalopoulou V.A."/>
            <person name="Briers L."/>
            <person name="Pirintsos S."/>
            <person name="Studholme D.J."/>
            <person name="Pavlidis P."/>
            <person name="Sarris P.F."/>
        </authorList>
    </citation>
    <scope>NUCLEOTIDE SEQUENCE [LARGE SCALE GENOMIC DNA]</scope>
    <source>
        <strain evidence="2">cv. PFS-1207/04</strain>
    </source>
</reference>